<evidence type="ECO:0000313" key="4">
    <source>
        <dbReference type="Proteomes" id="UP000231901"/>
    </source>
</evidence>
<dbReference type="GO" id="GO:0046872">
    <property type="term" value="F:metal ion binding"/>
    <property type="evidence" value="ECO:0007669"/>
    <property type="project" value="TreeGrafter"/>
</dbReference>
<proteinExistence type="predicted"/>
<dbReference type="PROSITE" id="PS51708">
    <property type="entry name" value="CHAD"/>
    <property type="match status" value="1"/>
</dbReference>
<dbReference type="RefSeq" id="WP_100850059.1">
    <property type="nucleotide sequence ID" value="NZ_BMJF01000012.1"/>
</dbReference>
<dbReference type="Gene3D" id="2.40.320.10">
    <property type="entry name" value="Hypothetical Protein Pfu-838710-001"/>
    <property type="match status" value="1"/>
</dbReference>
<dbReference type="KEGG" id="dfn:CVE23_17850"/>
<dbReference type="InterPro" id="IPR033469">
    <property type="entry name" value="CYTH-like_dom_sf"/>
</dbReference>
<dbReference type="AlphaFoldDB" id="A0A2K8QRG0"/>
<dbReference type="InterPro" id="IPR039013">
    <property type="entry name" value="YgiF"/>
</dbReference>
<dbReference type="Proteomes" id="UP000231901">
    <property type="component" value="Chromosome"/>
</dbReference>
<dbReference type="SUPFAM" id="SSF55154">
    <property type="entry name" value="CYTH-like phosphatases"/>
    <property type="match status" value="1"/>
</dbReference>
<dbReference type="CDD" id="cd07756">
    <property type="entry name" value="CYTH-like_Pase_CHAD"/>
    <property type="match status" value="1"/>
</dbReference>
<dbReference type="EMBL" id="CP025003">
    <property type="protein sequence ID" value="ATZ95665.1"/>
    <property type="molecule type" value="Genomic_DNA"/>
</dbReference>
<evidence type="ECO:0000259" key="1">
    <source>
        <dbReference type="PROSITE" id="PS51707"/>
    </source>
</evidence>
<dbReference type="PANTHER" id="PTHR39569:SF1">
    <property type="entry name" value="INORGANIC TRIPHOSPHATASE"/>
    <property type="match status" value="1"/>
</dbReference>
<dbReference type="GO" id="GO:0050355">
    <property type="term" value="F:inorganic triphosphate phosphatase activity"/>
    <property type="evidence" value="ECO:0007669"/>
    <property type="project" value="InterPro"/>
</dbReference>
<dbReference type="Pfam" id="PF05235">
    <property type="entry name" value="CHAD"/>
    <property type="match status" value="1"/>
</dbReference>
<sequence>MSEEIELKFIIHPDAVETVKQGLKNWQSDVGHSNHLHTRQLANIYYETADAYLRRHGIGLRIRGENGRYEMTVKTAGKVVGGLHQHPEYNVDLPGPQLDIRLLPAEIWPEDCDIDALALALQPLFSTDFQREAWVVSHHQSLIEIAIDQGEVSAGEFVEPLCELELELKNGRTADLLAFASELADIGGLRQGSLSKAARGYHLAKGNPALPRSELGFLPVEPKMTLDQGIAAGLEYAFSHWQYHEELWARGDSAARQALLEAGAMMRELLVLVGGVVPRKITSEFRAALTHLEEGIERTETAGTLCYSADYLKGKLILTSWLVKHGWRGYMDNRELMRLQSSWKRFADIMMSRGLAELKAVFSHALDALHYAQQLPRLQRGVYAFLLLGGSYPPEEAHRYLQPWRELMQLIEALSAGQSIPSELEHCRKQALEQPPFWLHSGQ</sequence>
<dbReference type="InterPro" id="IPR023577">
    <property type="entry name" value="CYTH_domain"/>
</dbReference>
<evidence type="ECO:0000259" key="2">
    <source>
        <dbReference type="PROSITE" id="PS51708"/>
    </source>
</evidence>
<dbReference type="GeneID" id="66566184"/>
<name>A0A2K8QRG0_9GAMM</name>
<dbReference type="InterPro" id="IPR007899">
    <property type="entry name" value="CHAD_dom"/>
</dbReference>
<dbReference type="PANTHER" id="PTHR39569">
    <property type="entry name" value="INORGANIC TRIPHOSPHATASE"/>
    <property type="match status" value="1"/>
</dbReference>
<dbReference type="PROSITE" id="PS51707">
    <property type="entry name" value="CYTH"/>
    <property type="match status" value="1"/>
</dbReference>
<evidence type="ECO:0000313" key="3">
    <source>
        <dbReference type="EMBL" id="ATZ95665.1"/>
    </source>
</evidence>
<dbReference type="SMART" id="SM01118">
    <property type="entry name" value="CYTH"/>
    <property type="match status" value="1"/>
</dbReference>
<protein>
    <submittedName>
        <fullName evidence="3">Inorganic triphosphatase</fullName>
    </submittedName>
</protein>
<dbReference type="Pfam" id="PF01928">
    <property type="entry name" value="CYTH"/>
    <property type="match status" value="1"/>
</dbReference>
<reference evidence="4" key="1">
    <citation type="journal article" date="2018" name="Genome Announc.">
        <title>Complete genome sequence of a Dickeya fangzhongdai type strain causing bleeding canker of pear tree trunks.</title>
        <authorList>
            <person name="Zhao Y."/>
            <person name="Tian Y."/>
            <person name="Li X."/>
            <person name="Hu B."/>
        </authorList>
    </citation>
    <scope>NUCLEOTIDE SEQUENCE [LARGE SCALE GENOMIC DNA]</scope>
    <source>
        <strain evidence="4">DSM 101947</strain>
    </source>
</reference>
<organism evidence="3 4">
    <name type="scientific">Dickeya fangzhongdai</name>
    <dbReference type="NCBI Taxonomy" id="1778540"/>
    <lineage>
        <taxon>Bacteria</taxon>
        <taxon>Pseudomonadati</taxon>
        <taxon>Pseudomonadota</taxon>
        <taxon>Gammaproteobacteria</taxon>
        <taxon>Enterobacterales</taxon>
        <taxon>Pectobacteriaceae</taxon>
        <taxon>Dickeya</taxon>
    </lineage>
</organism>
<gene>
    <name evidence="3" type="ORF">CVE23_17850</name>
</gene>
<keyword evidence="4" id="KW-1185">Reference proteome</keyword>
<feature type="domain" description="CYTH" evidence="1">
    <location>
        <begin position="2"/>
        <end position="207"/>
    </location>
</feature>
<accession>A0A2K8QRG0</accession>
<feature type="domain" description="CHAD" evidence="2">
    <location>
        <begin position="223"/>
        <end position="443"/>
    </location>
</feature>